<dbReference type="EMBL" id="KZ678456">
    <property type="protein sequence ID" value="PSR83700.1"/>
    <property type="molecule type" value="Genomic_DNA"/>
</dbReference>
<evidence type="ECO:0000313" key="3">
    <source>
        <dbReference type="Proteomes" id="UP000241462"/>
    </source>
</evidence>
<sequence length="97" mass="11457">MSIAAKGWGRRSSIKTFVCLYYFWFIFGLGHMIWFWKALTVWSSGGKLSLCMCILQDVFWRIDNLNSPLKLVYFLRCEQVIVFKTITILLPCLFDIF</sequence>
<name>A0A2T3A6C8_9PEZI</name>
<proteinExistence type="predicted"/>
<gene>
    <name evidence="2" type="ORF">BD289DRAFT_278513</name>
</gene>
<accession>A0A2T3A6C8</accession>
<keyword evidence="1" id="KW-0472">Membrane</keyword>
<keyword evidence="1" id="KW-1133">Transmembrane helix</keyword>
<reference evidence="2 3" key="1">
    <citation type="journal article" date="2018" name="Mycol. Prog.">
        <title>Coniella lustricola, a new species from submerged detritus.</title>
        <authorList>
            <person name="Raudabaugh D.B."/>
            <person name="Iturriaga T."/>
            <person name="Carver A."/>
            <person name="Mondo S."/>
            <person name="Pangilinan J."/>
            <person name="Lipzen A."/>
            <person name="He G."/>
            <person name="Amirebrahimi M."/>
            <person name="Grigoriev I.V."/>
            <person name="Miller A.N."/>
        </authorList>
    </citation>
    <scope>NUCLEOTIDE SEQUENCE [LARGE SCALE GENOMIC DNA]</scope>
    <source>
        <strain evidence="2 3">B22-T-1</strain>
    </source>
</reference>
<keyword evidence="3" id="KW-1185">Reference proteome</keyword>
<keyword evidence="1" id="KW-0812">Transmembrane</keyword>
<dbReference type="Proteomes" id="UP000241462">
    <property type="component" value="Unassembled WGS sequence"/>
</dbReference>
<dbReference type="AlphaFoldDB" id="A0A2T3A6C8"/>
<protein>
    <submittedName>
        <fullName evidence="2">Uncharacterized protein</fullName>
    </submittedName>
</protein>
<evidence type="ECO:0000313" key="2">
    <source>
        <dbReference type="EMBL" id="PSR83700.1"/>
    </source>
</evidence>
<feature type="transmembrane region" description="Helical" evidence="1">
    <location>
        <begin position="73"/>
        <end position="94"/>
    </location>
</feature>
<feature type="transmembrane region" description="Helical" evidence="1">
    <location>
        <begin position="20"/>
        <end position="39"/>
    </location>
</feature>
<organism evidence="2 3">
    <name type="scientific">Coniella lustricola</name>
    <dbReference type="NCBI Taxonomy" id="2025994"/>
    <lineage>
        <taxon>Eukaryota</taxon>
        <taxon>Fungi</taxon>
        <taxon>Dikarya</taxon>
        <taxon>Ascomycota</taxon>
        <taxon>Pezizomycotina</taxon>
        <taxon>Sordariomycetes</taxon>
        <taxon>Sordariomycetidae</taxon>
        <taxon>Diaporthales</taxon>
        <taxon>Schizoparmaceae</taxon>
        <taxon>Coniella</taxon>
    </lineage>
</organism>
<dbReference type="InParanoid" id="A0A2T3A6C8"/>
<evidence type="ECO:0000256" key="1">
    <source>
        <dbReference type="SAM" id="Phobius"/>
    </source>
</evidence>